<feature type="transmembrane region" description="Helical" evidence="2">
    <location>
        <begin position="12"/>
        <end position="37"/>
    </location>
</feature>
<feature type="transmembrane region" description="Helical" evidence="2">
    <location>
        <begin position="416"/>
        <end position="443"/>
    </location>
</feature>
<comment type="caution">
    <text evidence="3">The sequence shown here is derived from an EMBL/GenBank/DDBJ whole genome shotgun (WGS) entry which is preliminary data.</text>
</comment>
<keyword evidence="2" id="KW-1133">Transmembrane helix</keyword>
<evidence type="ECO:0000256" key="2">
    <source>
        <dbReference type="SAM" id="Phobius"/>
    </source>
</evidence>
<reference evidence="3" key="2">
    <citation type="submission" date="2023-06" db="EMBL/GenBank/DDBJ databases">
        <authorList>
            <consortium name="Lawrence Berkeley National Laboratory"/>
            <person name="Haridas S."/>
            <person name="Hensen N."/>
            <person name="Bonometti L."/>
            <person name="Westerberg I."/>
            <person name="Brannstrom I.O."/>
            <person name="Guillou S."/>
            <person name="Cros-Aarteil S."/>
            <person name="Calhoun S."/>
            <person name="Kuo A."/>
            <person name="Mondo S."/>
            <person name="Pangilinan J."/>
            <person name="Riley R."/>
            <person name="Labutti K."/>
            <person name="Andreopoulos B."/>
            <person name="Lipzen A."/>
            <person name="Chen C."/>
            <person name="Yanf M."/>
            <person name="Daum C."/>
            <person name="Ng V."/>
            <person name="Clum A."/>
            <person name="Steindorff A."/>
            <person name="Ohm R."/>
            <person name="Martin F."/>
            <person name="Silar P."/>
            <person name="Natvig D."/>
            <person name="Lalanne C."/>
            <person name="Gautier V."/>
            <person name="Ament-Velasquez S.L."/>
            <person name="Kruys A."/>
            <person name="Hutchinson M.I."/>
            <person name="Powell A.J."/>
            <person name="Barry K."/>
            <person name="Miller A.N."/>
            <person name="Grigoriev I.V."/>
            <person name="Debuchy R."/>
            <person name="Gladieux P."/>
            <person name="Thoren M.H."/>
            <person name="Johannesson H."/>
        </authorList>
    </citation>
    <scope>NUCLEOTIDE SEQUENCE</scope>
    <source>
        <strain evidence="3">SMH4131-1</strain>
    </source>
</reference>
<keyword evidence="2" id="KW-0472">Membrane</keyword>
<feature type="transmembrane region" description="Helical" evidence="2">
    <location>
        <begin position="306"/>
        <end position="326"/>
    </location>
</feature>
<dbReference type="PANTHER" id="PTHR35043">
    <property type="entry name" value="TRANSCRIPTION FACTOR DOMAIN-CONTAINING PROTEIN"/>
    <property type="match status" value="1"/>
</dbReference>
<reference evidence="3" key="1">
    <citation type="journal article" date="2023" name="Mol. Phylogenet. Evol.">
        <title>Genome-scale phylogeny and comparative genomics of the fungal order Sordariales.</title>
        <authorList>
            <person name="Hensen N."/>
            <person name="Bonometti L."/>
            <person name="Westerberg I."/>
            <person name="Brannstrom I.O."/>
            <person name="Guillou S."/>
            <person name="Cros-Aarteil S."/>
            <person name="Calhoun S."/>
            <person name="Haridas S."/>
            <person name="Kuo A."/>
            <person name="Mondo S."/>
            <person name="Pangilinan J."/>
            <person name="Riley R."/>
            <person name="LaButti K."/>
            <person name="Andreopoulos B."/>
            <person name="Lipzen A."/>
            <person name="Chen C."/>
            <person name="Yan M."/>
            <person name="Daum C."/>
            <person name="Ng V."/>
            <person name="Clum A."/>
            <person name="Steindorff A."/>
            <person name="Ohm R.A."/>
            <person name="Martin F."/>
            <person name="Silar P."/>
            <person name="Natvig D.O."/>
            <person name="Lalanne C."/>
            <person name="Gautier V."/>
            <person name="Ament-Velasquez S.L."/>
            <person name="Kruys A."/>
            <person name="Hutchinson M.I."/>
            <person name="Powell A.J."/>
            <person name="Barry K."/>
            <person name="Miller A.N."/>
            <person name="Grigoriev I.V."/>
            <person name="Debuchy R."/>
            <person name="Gladieux P."/>
            <person name="Hiltunen Thoren M."/>
            <person name="Johannesson H."/>
        </authorList>
    </citation>
    <scope>NUCLEOTIDE SEQUENCE</scope>
    <source>
        <strain evidence="3">SMH4131-1</strain>
    </source>
</reference>
<keyword evidence="4" id="KW-1185">Reference proteome</keyword>
<evidence type="ECO:0000313" key="3">
    <source>
        <dbReference type="EMBL" id="KAK3323254.1"/>
    </source>
</evidence>
<feature type="compositionally biased region" description="Basic and acidic residues" evidence="1">
    <location>
        <begin position="120"/>
        <end position="136"/>
    </location>
</feature>
<protein>
    <submittedName>
        <fullName evidence="3">Uncharacterized protein</fullName>
    </submittedName>
</protein>
<evidence type="ECO:0000313" key="4">
    <source>
        <dbReference type="Proteomes" id="UP001286456"/>
    </source>
</evidence>
<dbReference type="AlphaFoldDB" id="A0AAE0M9V0"/>
<feature type="region of interest" description="Disordered" evidence="1">
    <location>
        <begin position="112"/>
        <end position="139"/>
    </location>
</feature>
<dbReference type="EMBL" id="JAUEPO010000004">
    <property type="protein sequence ID" value="KAK3323254.1"/>
    <property type="molecule type" value="Genomic_DNA"/>
</dbReference>
<organism evidence="3 4">
    <name type="scientific">Cercophora scortea</name>
    <dbReference type="NCBI Taxonomy" id="314031"/>
    <lineage>
        <taxon>Eukaryota</taxon>
        <taxon>Fungi</taxon>
        <taxon>Dikarya</taxon>
        <taxon>Ascomycota</taxon>
        <taxon>Pezizomycotina</taxon>
        <taxon>Sordariomycetes</taxon>
        <taxon>Sordariomycetidae</taxon>
        <taxon>Sordariales</taxon>
        <taxon>Lasiosphaeriaceae</taxon>
        <taxon>Cercophora</taxon>
    </lineage>
</organism>
<accession>A0AAE0M9V0</accession>
<feature type="transmembrane region" description="Helical" evidence="2">
    <location>
        <begin position="338"/>
        <end position="361"/>
    </location>
</feature>
<gene>
    <name evidence="3" type="ORF">B0T19DRAFT_200458</name>
</gene>
<evidence type="ECO:0000256" key="1">
    <source>
        <dbReference type="SAM" id="MobiDB-lite"/>
    </source>
</evidence>
<dbReference type="PANTHER" id="PTHR35043:SF7">
    <property type="entry name" value="TRANSCRIPTION FACTOR DOMAIN-CONTAINING PROTEIN"/>
    <property type="match status" value="1"/>
</dbReference>
<proteinExistence type="predicted"/>
<dbReference type="Proteomes" id="UP001286456">
    <property type="component" value="Unassembled WGS sequence"/>
</dbReference>
<name>A0AAE0M9V0_9PEZI</name>
<keyword evidence="2" id="KW-0812">Transmembrane</keyword>
<sequence length="471" mass="52971">MILQCIMRWSEGLYVTMIELNTLAHAFCALIIYILWWEKPKDIQDPTLLSGDNFRTAAVASWPCGWNNSKRRAVLSTVYPGPDFDFNQALYGRTELVNIAWIDLSSLPADGGDLTNNQGAERETPEDRPSDKHSTSRNDPTLDQVRIFDVLTQEYSTRDLARLSFHGEPCFPINWHEIIILPEVGVSLHRAWCFSTAEEEREIGKRMADTARLVIDRPCPTRWSILWIWLHSHSHARSPPIPVKCWTKSLSRFGPYLSSQSIRFEEWMPHENISEIGLTGDEFAPLVVDRVTNGIVMDPKDHEGGLSSLAICLACTLTYAGIHAVAWNDQFASSTEQLLWRVSCVSLAAADLVSGLVLSAPKLFSRFASWVYLGAFVGTRCRKWIFAQRIKFREKVTGPVVRRFKVGFGIESARGLGVYVVGVPIIAVVWITASACLAARLYLVVEAFAGLRSSPPSAYETVNWTRFLPHL</sequence>